<gene>
    <name evidence="1" type="ORF">S03H2_27447</name>
</gene>
<evidence type="ECO:0000313" key="1">
    <source>
        <dbReference type="EMBL" id="GAH61356.1"/>
    </source>
</evidence>
<dbReference type="PROSITE" id="PS51257">
    <property type="entry name" value="PROKAR_LIPOPROTEIN"/>
    <property type="match status" value="1"/>
</dbReference>
<comment type="caution">
    <text evidence="1">The sequence shown here is derived from an EMBL/GenBank/DDBJ whole genome shotgun (WGS) entry which is preliminary data.</text>
</comment>
<organism evidence="1">
    <name type="scientific">marine sediment metagenome</name>
    <dbReference type="NCBI Taxonomy" id="412755"/>
    <lineage>
        <taxon>unclassified sequences</taxon>
        <taxon>metagenomes</taxon>
        <taxon>ecological metagenomes</taxon>
    </lineage>
</organism>
<proteinExistence type="predicted"/>
<name>X1GTW1_9ZZZZ</name>
<dbReference type="AlphaFoldDB" id="X1GTW1"/>
<sequence>MKFIISIILIVFLAGCGTTKGYIAKFVPTEDKAKEDPEHPGYEKIPLVAGEMNRPGTISAEFDDKGEVKKAVWDAKGQSTTEQMGNLMPAYKK</sequence>
<accession>X1GTW1</accession>
<reference evidence="1" key="1">
    <citation type="journal article" date="2014" name="Front. Microbiol.">
        <title>High frequency of phylogenetically diverse reductive dehalogenase-homologous genes in deep subseafloor sedimentary metagenomes.</title>
        <authorList>
            <person name="Kawai M."/>
            <person name="Futagami T."/>
            <person name="Toyoda A."/>
            <person name="Takaki Y."/>
            <person name="Nishi S."/>
            <person name="Hori S."/>
            <person name="Arai W."/>
            <person name="Tsubouchi T."/>
            <person name="Morono Y."/>
            <person name="Uchiyama I."/>
            <person name="Ito T."/>
            <person name="Fujiyama A."/>
            <person name="Inagaki F."/>
            <person name="Takami H."/>
        </authorList>
    </citation>
    <scope>NUCLEOTIDE SEQUENCE</scope>
    <source>
        <strain evidence="1">Expedition CK06-06</strain>
    </source>
</reference>
<dbReference type="EMBL" id="BARU01016520">
    <property type="protein sequence ID" value="GAH61356.1"/>
    <property type="molecule type" value="Genomic_DNA"/>
</dbReference>
<protein>
    <submittedName>
        <fullName evidence="1">Uncharacterized protein</fullName>
    </submittedName>
</protein>